<feature type="transmembrane region" description="Helical" evidence="4">
    <location>
        <begin position="135"/>
        <end position="155"/>
    </location>
</feature>
<dbReference type="EC" id="2.7.13.3" evidence="2"/>
<dbReference type="Pfam" id="PF00512">
    <property type="entry name" value="HisKA"/>
    <property type="match status" value="1"/>
</dbReference>
<sequence>MTATVQKSTQDELLGHQSTLSLLRVYSYYRALLGSLLLFIFHGGLTPKLLGNNSPEIFSYTCIVYTAISIWTLLSLWRKNFSPTQNQLLAQLCIEVIAITLLAYSSGGNASGLGYLLIITVAYSGIFLNQQLSLLLASFASLASISSGVLEAIHSKGSDNSLFAAGALGFLLFITALLFRYITKRLQSSQAEARSQAAYAQHLQSLAQQVVERMNTGIIAVNRDRSLLLVNNAAYRLLSRPASQPLAALPNDIAAMLDRWETHGASRQQIYKPEGSSKEIRVSFAALKIDQQSDTLIFLEDNRQLIQQAQQLKLASLGRLTASIAHEVRNPLGAISHAGQLLAEAPQLDPEDKKLTEIIARHSERVNNIIENVLQLSRRQQVKAQTFEIPQWVDGYIEELKSGPHASAKISVEHMEPQLKGTMDTSQLHQVITNICDNGLRYSAQQTGIAQILIRTGTDERFGLPFIEIIDEGPGVPSELAGQLFEPFNTDNPKGTGLGLYLSKELCDANEASLEYKPTDSGKSCFRICLTHEQRVLS</sequence>
<dbReference type="Proteomes" id="UP000559987">
    <property type="component" value="Unassembled WGS sequence"/>
</dbReference>
<evidence type="ECO:0000256" key="4">
    <source>
        <dbReference type="SAM" id="Phobius"/>
    </source>
</evidence>
<feature type="transmembrane region" description="Helical" evidence="4">
    <location>
        <begin position="161"/>
        <end position="182"/>
    </location>
</feature>
<keyword evidence="3" id="KW-0597">Phosphoprotein</keyword>
<dbReference type="Gene3D" id="3.30.565.10">
    <property type="entry name" value="Histidine kinase-like ATPase, C-terminal domain"/>
    <property type="match status" value="1"/>
</dbReference>
<dbReference type="SMART" id="SM00387">
    <property type="entry name" value="HATPase_c"/>
    <property type="match status" value="1"/>
</dbReference>
<dbReference type="PANTHER" id="PTHR43065">
    <property type="entry name" value="SENSOR HISTIDINE KINASE"/>
    <property type="match status" value="1"/>
</dbReference>
<protein>
    <recommendedName>
        <fullName evidence="2">histidine kinase</fullName>
        <ecNumber evidence="2">2.7.13.3</ecNumber>
    </recommendedName>
</protein>
<dbReference type="Pfam" id="PF25323">
    <property type="entry name" value="6TM_PilS"/>
    <property type="match status" value="1"/>
</dbReference>
<name>A0A839UUM1_9GAMM</name>
<keyword evidence="4" id="KW-1133">Transmembrane helix</keyword>
<dbReference type="PROSITE" id="PS50109">
    <property type="entry name" value="HIS_KIN"/>
    <property type="match status" value="1"/>
</dbReference>
<evidence type="ECO:0000313" key="6">
    <source>
        <dbReference type="EMBL" id="MBB3170129.1"/>
    </source>
</evidence>
<dbReference type="InterPro" id="IPR003594">
    <property type="entry name" value="HATPase_dom"/>
</dbReference>
<dbReference type="CDD" id="cd00082">
    <property type="entry name" value="HisKA"/>
    <property type="match status" value="1"/>
</dbReference>
<dbReference type="RefSeq" id="WP_183911626.1">
    <property type="nucleotide sequence ID" value="NZ_JACHXZ010000005.1"/>
</dbReference>
<comment type="caution">
    <text evidence="6">The sequence shown here is derived from an EMBL/GenBank/DDBJ whole genome shotgun (WGS) entry which is preliminary data.</text>
</comment>
<reference evidence="6 7" key="1">
    <citation type="submission" date="2020-08" db="EMBL/GenBank/DDBJ databases">
        <title>Genomic Encyclopedia of Type Strains, Phase III (KMG-III): the genomes of soil and plant-associated and newly described type strains.</title>
        <authorList>
            <person name="Whitman W."/>
        </authorList>
    </citation>
    <scope>NUCLEOTIDE SEQUENCE [LARGE SCALE GENOMIC DNA]</scope>
    <source>
        <strain evidence="6 7">CECT 8571</strain>
    </source>
</reference>
<dbReference type="SMART" id="SM00388">
    <property type="entry name" value="HisKA"/>
    <property type="match status" value="1"/>
</dbReference>
<keyword evidence="4" id="KW-0812">Transmembrane</keyword>
<dbReference type="AlphaFoldDB" id="A0A839UUM1"/>
<dbReference type="SUPFAM" id="SSF47384">
    <property type="entry name" value="Homodimeric domain of signal transducing histidine kinase"/>
    <property type="match status" value="1"/>
</dbReference>
<evidence type="ECO:0000256" key="1">
    <source>
        <dbReference type="ARBA" id="ARBA00000085"/>
    </source>
</evidence>
<dbReference type="InterPro" id="IPR004358">
    <property type="entry name" value="Sig_transdc_His_kin-like_C"/>
</dbReference>
<dbReference type="PANTHER" id="PTHR43065:SF52">
    <property type="entry name" value="SENSOR PROTEIN KINASE PILS"/>
    <property type="match status" value="1"/>
</dbReference>
<dbReference type="Gene3D" id="1.10.287.130">
    <property type="match status" value="1"/>
</dbReference>
<feature type="transmembrane region" description="Helical" evidence="4">
    <location>
        <begin position="27"/>
        <end position="45"/>
    </location>
</feature>
<dbReference type="InterPro" id="IPR003661">
    <property type="entry name" value="HisK_dim/P_dom"/>
</dbReference>
<evidence type="ECO:0000256" key="3">
    <source>
        <dbReference type="ARBA" id="ARBA00022553"/>
    </source>
</evidence>
<dbReference type="EMBL" id="JACHXZ010000005">
    <property type="protein sequence ID" value="MBB3170129.1"/>
    <property type="molecule type" value="Genomic_DNA"/>
</dbReference>
<keyword evidence="4" id="KW-0472">Membrane</keyword>
<keyword evidence="6" id="KW-0418">Kinase</keyword>
<dbReference type="InterPro" id="IPR036097">
    <property type="entry name" value="HisK_dim/P_sf"/>
</dbReference>
<dbReference type="GO" id="GO:0000155">
    <property type="term" value="F:phosphorelay sensor kinase activity"/>
    <property type="evidence" value="ECO:0007669"/>
    <property type="project" value="InterPro"/>
</dbReference>
<evidence type="ECO:0000313" key="7">
    <source>
        <dbReference type="Proteomes" id="UP000559987"/>
    </source>
</evidence>
<feature type="domain" description="Histidine kinase" evidence="5">
    <location>
        <begin position="323"/>
        <end position="534"/>
    </location>
</feature>
<dbReference type="SUPFAM" id="SSF55874">
    <property type="entry name" value="ATPase domain of HSP90 chaperone/DNA topoisomerase II/histidine kinase"/>
    <property type="match status" value="1"/>
</dbReference>
<dbReference type="InterPro" id="IPR036890">
    <property type="entry name" value="HATPase_C_sf"/>
</dbReference>
<evidence type="ECO:0000259" key="5">
    <source>
        <dbReference type="PROSITE" id="PS50109"/>
    </source>
</evidence>
<evidence type="ECO:0000256" key="2">
    <source>
        <dbReference type="ARBA" id="ARBA00012438"/>
    </source>
</evidence>
<gene>
    <name evidence="6" type="ORF">FHS30_003346</name>
</gene>
<keyword evidence="7" id="KW-1185">Reference proteome</keyword>
<accession>A0A839UUM1</accession>
<comment type="catalytic activity">
    <reaction evidence="1">
        <text>ATP + protein L-histidine = ADP + protein N-phospho-L-histidine.</text>
        <dbReference type="EC" id="2.7.13.3"/>
    </reaction>
</comment>
<organism evidence="6 7">
    <name type="scientific">Simiduia aestuariiviva</name>
    <dbReference type="NCBI Taxonomy" id="1510459"/>
    <lineage>
        <taxon>Bacteria</taxon>
        <taxon>Pseudomonadati</taxon>
        <taxon>Pseudomonadota</taxon>
        <taxon>Gammaproteobacteria</taxon>
        <taxon>Cellvibrionales</taxon>
        <taxon>Cellvibrionaceae</taxon>
        <taxon>Simiduia</taxon>
    </lineage>
</organism>
<dbReference type="Pfam" id="PF02518">
    <property type="entry name" value="HATPase_c"/>
    <property type="match status" value="1"/>
</dbReference>
<dbReference type="InterPro" id="IPR005467">
    <property type="entry name" value="His_kinase_dom"/>
</dbReference>
<proteinExistence type="predicted"/>
<dbReference type="PRINTS" id="PR00344">
    <property type="entry name" value="BCTRLSENSOR"/>
</dbReference>
<keyword evidence="6" id="KW-0808">Transferase</keyword>
<feature type="transmembrane region" description="Helical" evidence="4">
    <location>
        <begin position="57"/>
        <end position="76"/>
    </location>
</feature>